<sequence>MDIVISCHSLSHRFQCLSAGVLLLIPSTLLITAPTSTNPPPHRPDPRYLRHPESSAEAAADRREHTSQPSLDRLPHYHANLSSNRNAFHRLSTTQLPPPQNHQPTRFHLFLIDSDAGLGNFFLSIDTARTSDTSTYSAHVSFHLTLITTTVSSLFDLSLFISNNPQLPLLNLFLNRRLHLVRLPLPLLLLLLKLSAKLVVTEEREREKAQEENVYDDAMWEAWG</sequence>
<proteinExistence type="predicted"/>
<feature type="signal peptide" evidence="2">
    <location>
        <begin position="1"/>
        <end position="37"/>
    </location>
</feature>
<keyword evidence="4" id="KW-1185">Reference proteome</keyword>
<feature type="compositionally biased region" description="Basic and acidic residues" evidence="1">
    <location>
        <begin position="42"/>
        <end position="66"/>
    </location>
</feature>
<feature type="chain" id="PRO_5042188777" evidence="2">
    <location>
        <begin position="38"/>
        <end position="224"/>
    </location>
</feature>
<name>A0AAE0DP32_9LECA</name>
<evidence type="ECO:0000256" key="2">
    <source>
        <dbReference type="SAM" id="SignalP"/>
    </source>
</evidence>
<comment type="caution">
    <text evidence="3">The sequence shown here is derived from an EMBL/GenBank/DDBJ whole genome shotgun (WGS) entry which is preliminary data.</text>
</comment>
<protein>
    <submittedName>
        <fullName evidence="3">Uncharacterized protein</fullName>
    </submittedName>
</protein>
<organism evidence="3 4">
    <name type="scientific">Lepraria neglecta</name>
    <dbReference type="NCBI Taxonomy" id="209136"/>
    <lineage>
        <taxon>Eukaryota</taxon>
        <taxon>Fungi</taxon>
        <taxon>Dikarya</taxon>
        <taxon>Ascomycota</taxon>
        <taxon>Pezizomycotina</taxon>
        <taxon>Lecanoromycetes</taxon>
        <taxon>OSLEUM clade</taxon>
        <taxon>Lecanoromycetidae</taxon>
        <taxon>Lecanorales</taxon>
        <taxon>Lecanorineae</taxon>
        <taxon>Stereocaulaceae</taxon>
        <taxon>Lepraria</taxon>
    </lineage>
</organism>
<evidence type="ECO:0000256" key="1">
    <source>
        <dbReference type="SAM" id="MobiDB-lite"/>
    </source>
</evidence>
<gene>
    <name evidence="3" type="ORF">OEA41_008386</name>
</gene>
<accession>A0AAE0DP32</accession>
<dbReference type="Proteomes" id="UP001276659">
    <property type="component" value="Unassembled WGS sequence"/>
</dbReference>
<dbReference type="EMBL" id="JASNWA010000004">
    <property type="protein sequence ID" value="KAK3177059.1"/>
    <property type="molecule type" value="Genomic_DNA"/>
</dbReference>
<dbReference type="AlphaFoldDB" id="A0AAE0DP32"/>
<evidence type="ECO:0000313" key="3">
    <source>
        <dbReference type="EMBL" id="KAK3177059.1"/>
    </source>
</evidence>
<feature type="region of interest" description="Disordered" evidence="1">
    <location>
        <begin position="33"/>
        <end position="75"/>
    </location>
</feature>
<keyword evidence="2" id="KW-0732">Signal</keyword>
<evidence type="ECO:0000313" key="4">
    <source>
        <dbReference type="Proteomes" id="UP001276659"/>
    </source>
</evidence>
<reference evidence="3" key="1">
    <citation type="submission" date="2022-11" db="EMBL/GenBank/DDBJ databases">
        <title>Chromosomal genome sequence assembly and mating type (MAT) locus characterization of the leprose asexual lichenized fungus Lepraria neglecta (Nyl.) Erichsen.</title>
        <authorList>
            <person name="Allen J.L."/>
            <person name="Pfeffer B."/>
        </authorList>
    </citation>
    <scope>NUCLEOTIDE SEQUENCE</scope>
    <source>
        <strain evidence="3">Allen 5258</strain>
    </source>
</reference>